<evidence type="ECO:0000313" key="3">
    <source>
        <dbReference type="Proteomes" id="UP000063234"/>
    </source>
</evidence>
<proteinExistence type="predicted"/>
<name>A0A0S3QVS2_THET7</name>
<dbReference type="AlphaFoldDB" id="A0A0S3QVS2"/>
<evidence type="ECO:0000313" key="2">
    <source>
        <dbReference type="EMBL" id="BAT72418.1"/>
    </source>
</evidence>
<keyword evidence="1" id="KW-0812">Transmembrane</keyword>
<dbReference type="KEGG" id="ttk:TST_1634"/>
<accession>A0A0S3QVS2</accession>
<organism evidence="2 3">
    <name type="scientific">Thermosulfidibacter takaii (strain DSM 17441 / JCM 13301 / NBRC 103674 / ABI70S6)</name>
    <dbReference type="NCBI Taxonomy" id="1298851"/>
    <lineage>
        <taxon>Bacteria</taxon>
        <taxon>Pseudomonadati</taxon>
        <taxon>Thermosulfidibacterota</taxon>
        <taxon>Thermosulfidibacteria</taxon>
        <taxon>Thermosulfidibacterales</taxon>
        <taxon>Thermosulfidibacteraceae</taxon>
    </lineage>
</organism>
<protein>
    <recommendedName>
        <fullName evidence="4">Type II secretion system protein GspN</fullName>
    </recommendedName>
</protein>
<dbReference type="Proteomes" id="UP000063234">
    <property type="component" value="Chromosome"/>
</dbReference>
<dbReference type="STRING" id="1298851.TST_1634"/>
<sequence>MIRFLYYARYGFLFIVSFLIALFIFFPVEQLVARVQCELGRYYSFDLDYGNVAPSFIGWSFRDVHLSAAGLSLKFEKVSFSLLPMKMEVFANGGRGEVTIEKTKGYLLKGYADSSLVDELKHQLGYGQLDLVKGKLSFEALVKGRGRVWIIEKLLVKGDNLYVRGSGYVKDGRISIRGEAKIGSITRRFSI</sequence>
<dbReference type="RefSeq" id="WP_068550584.1">
    <property type="nucleotide sequence ID" value="NZ_AP013035.1"/>
</dbReference>
<dbReference type="EMBL" id="AP013035">
    <property type="protein sequence ID" value="BAT72418.1"/>
    <property type="molecule type" value="Genomic_DNA"/>
</dbReference>
<keyword evidence="1" id="KW-0472">Membrane</keyword>
<keyword evidence="3" id="KW-1185">Reference proteome</keyword>
<evidence type="ECO:0000256" key="1">
    <source>
        <dbReference type="SAM" id="Phobius"/>
    </source>
</evidence>
<gene>
    <name evidence="2" type="ORF">TST_1634</name>
</gene>
<reference evidence="3" key="1">
    <citation type="journal article" date="2018" name="Science">
        <title>A primordial and reversible TCA cycle in a facultatively chemolithoautotrophic thermophile.</title>
        <authorList>
            <person name="Nunoura T."/>
            <person name="Chikaraishi Y."/>
            <person name="Izaki R."/>
            <person name="Suwa T."/>
            <person name="Sato T."/>
            <person name="Harada T."/>
            <person name="Mori K."/>
            <person name="Kato Y."/>
            <person name="Miyazaki M."/>
            <person name="Shimamura S."/>
            <person name="Yanagawa K."/>
            <person name="Shuto A."/>
            <person name="Ohkouchi N."/>
            <person name="Fujita N."/>
            <person name="Takaki Y."/>
            <person name="Atomi H."/>
            <person name="Takai K."/>
        </authorList>
    </citation>
    <scope>NUCLEOTIDE SEQUENCE [LARGE SCALE GENOMIC DNA]</scope>
    <source>
        <strain evidence="3">DSM 17441 / JCM 13301 / NBRC 103674 / ABI70S6</strain>
    </source>
</reference>
<evidence type="ECO:0008006" key="4">
    <source>
        <dbReference type="Google" id="ProtNLM"/>
    </source>
</evidence>
<feature type="transmembrane region" description="Helical" evidence="1">
    <location>
        <begin position="7"/>
        <end position="28"/>
    </location>
</feature>
<keyword evidence="1" id="KW-1133">Transmembrane helix</keyword>